<proteinExistence type="predicted"/>
<comment type="caution">
    <text evidence="2">The sequence shown here is derived from an EMBL/GenBank/DDBJ whole genome shotgun (WGS) entry which is preliminary data.</text>
</comment>
<feature type="transmembrane region" description="Helical" evidence="1">
    <location>
        <begin position="170"/>
        <end position="189"/>
    </location>
</feature>
<sequence>MADGRSAVRTDGLTVVGADVLAEATADLLGAVAGAGDALAEWGIGVVVAEPGADTVADSLAQAPDLTLLGSSDRGTSWRVNRTEGVPVSRAWVETDEGDVTVLDMGRSAGRGDVTAAGTLVVAAAEDAAWTATLDGVALERVEDPLGRVAFAVPADGRVAVAFDDTSHRLWWWLGAAALAWAALGAIPLRTRTFKEVRV</sequence>
<reference evidence="3" key="1">
    <citation type="journal article" date="2019" name="Int. J. Syst. Evol. Microbiol.">
        <title>The Global Catalogue of Microorganisms (GCM) 10K type strain sequencing project: providing services to taxonomists for standard genome sequencing and annotation.</title>
        <authorList>
            <consortium name="The Broad Institute Genomics Platform"/>
            <consortium name="The Broad Institute Genome Sequencing Center for Infectious Disease"/>
            <person name="Wu L."/>
            <person name="Ma J."/>
        </authorList>
    </citation>
    <scope>NUCLEOTIDE SEQUENCE [LARGE SCALE GENOMIC DNA]</scope>
    <source>
        <strain evidence="3">NBRC 112299</strain>
    </source>
</reference>
<keyword evidence="1" id="KW-0812">Transmembrane</keyword>
<evidence type="ECO:0000256" key="1">
    <source>
        <dbReference type="SAM" id="Phobius"/>
    </source>
</evidence>
<organism evidence="2 3">
    <name type="scientific">Demequina litorisediminis</name>
    <dbReference type="NCBI Taxonomy" id="1849022"/>
    <lineage>
        <taxon>Bacteria</taxon>
        <taxon>Bacillati</taxon>
        <taxon>Actinomycetota</taxon>
        <taxon>Actinomycetes</taxon>
        <taxon>Micrococcales</taxon>
        <taxon>Demequinaceae</taxon>
        <taxon>Demequina</taxon>
    </lineage>
</organism>
<keyword evidence="1" id="KW-1133">Transmembrane helix</keyword>
<protein>
    <recommendedName>
        <fullName evidence="4">Apolipoprotein N-acyltransferase</fullName>
    </recommendedName>
</protein>
<evidence type="ECO:0000313" key="3">
    <source>
        <dbReference type="Proteomes" id="UP001157125"/>
    </source>
</evidence>
<dbReference type="EMBL" id="BSUN01000001">
    <property type="protein sequence ID" value="GMA36497.1"/>
    <property type="molecule type" value="Genomic_DNA"/>
</dbReference>
<keyword evidence="1" id="KW-0472">Membrane</keyword>
<keyword evidence="3" id="KW-1185">Reference proteome</keyword>
<dbReference type="Proteomes" id="UP001157125">
    <property type="component" value="Unassembled WGS sequence"/>
</dbReference>
<name>A0ABQ6IH58_9MICO</name>
<evidence type="ECO:0008006" key="4">
    <source>
        <dbReference type="Google" id="ProtNLM"/>
    </source>
</evidence>
<accession>A0ABQ6IH58</accession>
<evidence type="ECO:0000313" key="2">
    <source>
        <dbReference type="EMBL" id="GMA36497.1"/>
    </source>
</evidence>
<gene>
    <name evidence="2" type="ORF">GCM10025876_27010</name>
</gene>